<proteinExistence type="inferred from homology"/>
<comment type="function">
    <text evidence="6">Involved in the synthesis of phylloquinone (vitamin K1). Catalyzes the transfer of a prenyl chain to 2-carboxy-1,4-naphthoquinone.</text>
</comment>
<dbReference type="PATRIC" id="fig|713887.8.peg.484"/>
<dbReference type="RefSeq" id="WP_012953917.1">
    <property type="nucleotide sequence ID" value="NC_013771.1"/>
</dbReference>
<keyword evidence="6" id="KW-0997">Cell inner membrane</keyword>
<evidence type="ECO:0000256" key="1">
    <source>
        <dbReference type="ARBA" id="ARBA00004141"/>
    </source>
</evidence>
<comment type="pathway">
    <text evidence="6">Cofactor biosynthesis; phylloquinone biosynthesis.</text>
</comment>
<feature type="transmembrane region" description="Helical" evidence="6">
    <location>
        <begin position="174"/>
        <end position="195"/>
    </location>
</feature>
<protein>
    <recommendedName>
        <fullName evidence="6">2-carboxy-1,4-naphthoquinone phytyltransferase</fullName>
        <ecNumber evidence="6">2.5.1.130</ecNumber>
    </recommendedName>
    <alternativeName>
        <fullName evidence="6">1,4-dihydroxy-2-naphthoate phytyltransferase</fullName>
        <shortName evidence="6">DHNA phytyltransferase</shortName>
    </alternativeName>
</protein>
<accession>D3EP52</accession>
<dbReference type="PANTHER" id="PTHR13929">
    <property type="entry name" value="1,4-DIHYDROXY-2-NAPHTHOATE OCTAPRENYLTRANSFERASE"/>
    <property type="match status" value="1"/>
</dbReference>
<evidence type="ECO:0000256" key="5">
    <source>
        <dbReference type="ARBA" id="ARBA00023136"/>
    </source>
</evidence>
<dbReference type="EMBL" id="CP001842">
    <property type="protein sequence ID" value="ADB95252.1"/>
    <property type="molecule type" value="Genomic_DNA"/>
</dbReference>
<dbReference type="UniPathway" id="UPA00995"/>
<dbReference type="EC" id="2.5.1.130" evidence="6"/>
<dbReference type="GO" id="GO:0004659">
    <property type="term" value="F:prenyltransferase activity"/>
    <property type="evidence" value="ECO:0007669"/>
    <property type="project" value="UniProtKB-UniRule"/>
</dbReference>
<dbReference type="HOGENOM" id="CLU_043611_2_0_3"/>
<dbReference type="AlphaFoldDB" id="D3EP52"/>
<comment type="similarity">
    <text evidence="6">Belongs to the MenA family. Type 2 subfamily.</text>
</comment>
<keyword evidence="8" id="KW-1185">Reference proteome</keyword>
<dbReference type="InterPro" id="IPR026046">
    <property type="entry name" value="UBIAD1"/>
</dbReference>
<dbReference type="PIRSF" id="PIRSF005355">
    <property type="entry name" value="UBIAD1"/>
    <property type="match status" value="1"/>
</dbReference>
<evidence type="ECO:0000313" key="7">
    <source>
        <dbReference type="EMBL" id="ADB95252.1"/>
    </source>
</evidence>
<feature type="transmembrane region" description="Helical" evidence="6">
    <location>
        <begin position="284"/>
        <end position="303"/>
    </location>
</feature>
<sequence length="304" mass="34061">MSIVSTRKLTSRQRLWLAAIKVPVYSVSVIPIIVGSSAAFEKISTFDFRIFTTFLISSILIIAWINISNDYFDADTGIDKNKPHSIVNLINNKSLIFWLSNIFLILGIGGIVLISWLQKDLTVLFMVILCCILGYSYQGPPFRLGYKGLGEIISFITFGPIAVSASYYSQVQHFSIISLASGILIGISTSIILFCSHFHQVKDDFFAGKRSPIVFLGTKLGSIVLKVITVFLMFLVIFFPILKILPFWTFLSLLSFPVAHKLVQHVSQYHNQTSKVKNSKFIAIKFHFFSGILLSVGLILSKFI</sequence>
<comment type="subcellular location">
    <subcellularLocation>
        <location evidence="6">Cell inner membrane</location>
        <topology evidence="6">Multi-pass membrane protein</topology>
    </subcellularLocation>
    <subcellularLocation>
        <location evidence="1">Membrane</location>
        <topology evidence="1">Multi-pass membrane protein</topology>
    </subcellularLocation>
</comment>
<dbReference type="GO" id="GO:0005886">
    <property type="term" value="C:plasma membrane"/>
    <property type="evidence" value="ECO:0007669"/>
    <property type="project" value="UniProtKB-SubCell"/>
</dbReference>
<dbReference type="CDD" id="cd13962">
    <property type="entry name" value="PT_UbiA_UBIAD1"/>
    <property type="match status" value="1"/>
</dbReference>
<keyword evidence="4 6" id="KW-1133">Transmembrane helix</keyword>
<feature type="transmembrane region" description="Helical" evidence="6">
    <location>
        <begin position="15"/>
        <end position="40"/>
    </location>
</feature>
<evidence type="ECO:0000256" key="6">
    <source>
        <dbReference type="HAMAP-Rule" id="MF_01938"/>
    </source>
</evidence>
<name>D3EP52_ATETH</name>
<evidence type="ECO:0000256" key="2">
    <source>
        <dbReference type="ARBA" id="ARBA00022679"/>
    </source>
</evidence>
<dbReference type="InterPro" id="IPR011937">
    <property type="entry name" value="DHNA_phytyltransferase_MenA"/>
</dbReference>
<dbReference type="PANTHER" id="PTHR13929:SF0">
    <property type="entry name" value="UBIA PRENYLTRANSFERASE DOMAIN-CONTAINING PROTEIN 1"/>
    <property type="match status" value="1"/>
</dbReference>
<feature type="transmembrane region" description="Helical" evidence="6">
    <location>
        <begin position="149"/>
        <end position="168"/>
    </location>
</feature>
<dbReference type="Proteomes" id="UP000001405">
    <property type="component" value="Chromosome"/>
</dbReference>
<dbReference type="GO" id="GO:0009234">
    <property type="term" value="P:menaquinone biosynthetic process"/>
    <property type="evidence" value="ECO:0007669"/>
    <property type="project" value="TreeGrafter"/>
</dbReference>
<keyword evidence="3 6" id="KW-0812">Transmembrane</keyword>
<evidence type="ECO:0000313" key="8">
    <source>
        <dbReference type="Proteomes" id="UP000001405"/>
    </source>
</evidence>
<keyword evidence="5 6" id="KW-0472">Membrane</keyword>
<dbReference type="InterPro" id="IPR000537">
    <property type="entry name" value="UbiA_prenyltransferase"/>
</dbReference>
<keyword evidence="2 6" id="KW-0808">Transferase</keyword>
<feature type="transmembrane region" description="Helical" evidence="6">
    <location>
        <begin position="121"/>
        <end position="137"/>
    </location>
</feature>
<dbReference type="NCBIfam" id="TIGR02235">
    <property type="entry name" value="menA_cyano-plnt"/>
    <property type="match status" value="1"/>
</dbReference>
<feature type="transmembrane region" description="Helical" evidence="6">
    <location>
        <begin position="46"/>
        <end position="65"/>
    </location>
</feature>
<dbReference type="STRING" id="1453429.UCYN_05230"/>
<evidence type="ECO:0000256" key="3">
    <source>
        <dbReference type="ARBA" id="ARBA00022692"/>
    </source>
</evidence>
<reference evidence="7 8" key="1">
    <citation type="journal article" date="2010" name="Nature">
        <title>Metabolic streamlining in an open-ocean nitrogen-fixing cyanobacterium.</title>
        <authorList>
            <person name="Tripp H.J."/>
            <person name="Bench S.R."/>
            <person name="Turk K.A."/>
            <person name="Foster R.A."/>
            <person name="Desany B.A."/>
            <person name="Niazi F."/>
            <person name="Affourtit J.P."/>
            <person name="Zehr J.P."/>
        </authorList>
    </citation>
    <scope>NUCLEOTIDE SEQUENCE [LARGE SCALE GENOMIC DNA]</scope>
    <source>
        <strain evidence="8">ALOHA</strain>
    </source>
</reference>
<dbReference type="Pfam" id="PF01040">
    <property type="entry name" value="UbiA"/>
    <property type="match status" value="1"/>
</dbReference>
<dbReference type="GO" id="GO:0042372">
    <property type="term" value="P:phylloquinone biosynthetic process"/>
    <property type="evidence" value="ECO:0007669"/>
    <property type="project" value="UniProtKB-UniRule"/>
</dbReference>
<gene>
    <name evidence="6" type="primary">menA</name>
    <name evidence="7" type="ordered locus">UCYN_05230</name>
</gene>
<organism evidence="8">
    <name type="scientific">Atelocyanobacterium thalassa (isolate ALOHA)</name>
    <dbReference type="NCBI Taxonomy" id="1453429"/>
    <lineage>
        <taxon>Bacteria</taxon>
        <taxon>Bacillati</taxon>
        <taxon>Cyanobacteriota</taxon>
        <taxon>Cyanophyceae</taxon>
        <taxon>Oscillatoriophycideae</taxon>
        <taxon>Chroococcales</taxon>
        <taxon>Aphanothecaceae</taxon>
        <taxon>Candidatus Atelocyanobacterium</taxon>
        <taxon>Candidatus Atelocyanobacterium thalassae</taxon>
    </lineage>
</organism>
<evidence type="ECO:0000256" key="4">
    <source>
        <dbReference type="ARBA" id="ARBA00022989"/>
    </source>
</evidence>
<comment type="catalytic activity">
    <reaction evidence="6">
        <text>2-carboxy-1,4-naphthoquinone + phytyl diphosphate + H(+) = demethylphylloquinone + CO2 + diphosphate</text>
        <dbReference type="Rhea" id="RHEA:47740"/>
        <dbReference type="ChEBI" id="CHEBI:15378"/>
        <dbReference type="ChEBI" id="CHEBI:16526"/>
        <dbReference type="ChEBI" id="CHEBI:31087"/>
        <dbReference type="ChEBI" id="CHEBI:33019"/>
        <dbReference type="ChEBI" id="CHEBI:75434"/>
        <dbReference type="ChEBI" id="CHEBI:87842"/>
        <dbReference type="EC" id="2.5.1.130"/>
    </reaction>
</comment>
<dbReference type="OrthoDB" id="506376at2"/>
<keyword evidence="6" id="KW-1003">Cell membrane</keyword>
<dbReference type="HAMAP" id="MF_01938">
    <property type="entry name" value="MenA_2"/>
    <property type="match status" value="1"/>
</dbReference>
<dbReference type="KEGG" id="cyu:UCYN_05230"/>
<feature type="transmembrane region" description="Helical" evidence="6">
    <location>
        <begin position="216"/>
        <end position="239"/>
    </location>
</feature>
<feature type="transmembrane region" description="Helical" evidence="6">
    <location>
        <begin position="95"/>
        <end position="115"/>
    </location>
</feature>